<dbReference type="EMBL" id="QFXD01000129">
    <property type="protein sequence ID" value="RDH91186.1"/>
    <property type="molecule type" value="Genomic_DNA"/>
</dbReference>
<name>A0A370DZX3_9GAMM</name>
<proteinExistence type="predicted"/>
<keyword evidence="1" id="KW-1133">Transmembrane helix</keyword>
<evidence type="ECO:0000313" key="4">
    <source>
        <dbReference type="Proteomes" id="UP000255508"/>
    </source>
</evidence>
<comment type="caution">
    <text evidence="3">The sequence shown here is derived from an EMBL/GenBank/DDBJ whole genome shotgun (WGS) entry which is preliminary data.</text>
</comment>
<dbReference type="InterPro" id="IPR032858">
    <property type="entry name" value="CcoP_N"/>
</dbReference>
<reference evidence="3 4" key="1">
    <citation type="journal article" date="2018" name="ISME J.">
        <title>Endosymbiont genomes yield clues of tubeworm success.</title>
        <authorList>
            <person name="Li Y."/>
            <person name="Liles M.R."/>
            <person name="Halanych K.M."/>
        </authorList>
    </citation>
    <scope>NUCLEOTIDE SEQUENCE [LARGE SCALE GENOMIC DNA]</scope>
    <source>
        <strain evidence="3">A1422</strain>
    </source>
</reference>
<feature type="non-terminal residue" evidence="3">
    <location>
        <position position="103"/>
    </location>
</feature>
<dbReference type="Proteomes" id="UP000255508">
    <property type="component" value="Unassembled WGS sequence"/>
</dbReference>
<keyword evidence="1" id="KW-0812">Transmembrane</keyword>
<keyword evidence="1" id="KW-0472">Membrane</keyword>
<feature type="transmembrane region" description="Helical" evidence="1">
    <location>
        <begin position="31"/>
        <end position="49"/>
    </location>
</feature>
<gene>
    <name evidence="3" type="ORF">DIZ79_06850</name>
</gene>
<dbReference type="InterPro" id="IPR038414">
    <property type="entry name" value="CcoP_N_sf"/>
</dbReference>
<evidence type="ECO:0000259" key="2">
    <source>
        <dbReference type="Pfam" id="PF14715"/>
    </source>
</evidence>
<evidence type="ECO:0000313" key="3">
    <source>
        <dbReference type="EMBL" id="RDH91186.1"/>
    </source>
</evidence>
<organism evidence="3 4">
    <name type="scientific">endosymbiont of Lamellibrachia luymesi</name>
    <dbReference type="NCBI Taxonomy" id="2200907"/>
    <lineage>
        <taxon>Bacteria</taxon>
        <taxon>Pseudomonadati</taxon>
        <taxon>Pseudomonadota</taxon>
        <taxon>Gammaproteobacteria</taxon>
        <taxon>sulfur-oxidizing symbionts</taxon>
    </lineage>
</organism>
<dbReference type="AlphaFoldDB" id="A0A370DZX3"/>
<evidence type="ECO:0000256" key="1">
    <source>
        <dbReference type="SAM" id="Phobius"/>
    </source>
</evidence>
<accession>A0A370DZX3</accession>
<sequence length="103" mass="11804">MADNNPFPGENNTGHIWDDNIRELANPPPRWWMIAFWASIIFFFGYGVLYPMYPIGQKPTEGVMGWTQIKEYQEGLDEVVAIRAPFENQLKEMSAQDILANPG</sequence>
<dbReference type="Gene3D" id="6.10.280.130">
    <property type="match status" value="1"/>
</dbReference>
<protein>
    <submittedName>
        <fullName evidence="3">Cytochrome-c oxidase, cbb3-type subunit III</fullName>
    </submittedName>
</protein>
<feature type="domain" description="Cbb3-type cytochrome c oxidase subunit CcoP N-terminal" evidence="2">
    <location>
        <begin position="9"/>
        <end position="57"/>
    </location>
</feature>
<dbReference type="Pfam" id="PF14715">
    <property type="entry name" value="FixP_N"/>
    <property type="match status" value="1"/>
</dbReference>